<sequence length="558" mass="63493">MLDEHWQTFLREAPEQASFFGDYRYNDAWGDYSLAEADRQARELDVWLTRFSKIDPAGLAESDRLNLELIQRRLRSDREFYALKLHEMPLDQMNGLHLLLPIVAGAFPFNNVQQYDEYITRLRAMPKLLDQITERARQGAKDGLIPPRYLLEKVVAQCDGIADPAGADNVFAASLRKFPDAVPAAERERIRKAMLAAIDEQVRPAFRKLSQFVAEEYAPQGREQLGIWSLPQGEKLYAYLIRQQASTSMSAEQIHQLGLAEVARIERTQAEIARKLGYADLKAMRAAVRTDPKQHAQSREQILELYRKYVTQMEPRLPELFGLLPKTSVEVHAIEPYREKSASAAGYMPGTPDGSRPGMITVNTSQPTQRLLMPIEAIAYHEGIPGHHLQNSITRALPELPPFRRLIGEIAYIEGWGLYSERLGKELGFYQDPYSEFGRLAQELVRANRLVLDTGVHHKRWTREQMVSWYREHSDSDEPNIQAEVDRYIANPGQALAYKIGELKIVELRERAQRKLGERFDIRAFHDQVLGGGALPLDVLESRVDAWIAQQAGAAKGA</sequence>
<accession>A0A371JXF4</accession>
<name>A0A371JXF4_9GAMM</name>
<keyword evidence="2" id="KW-1185">Reference proteome</keyword>
<gene>
    <name evidence="1" type="ORF">DX914_18505</name>
</gene>
<dbReference type="InterPro" id="IPR010281">
    <property type="entry name" value="DUF885"/>
</dbReference>
<dbReference type="AlphaFoldDB" id="A0A371JXF4"/>
<proteinExistence type="predicted"/>
<evidence type="ECO:0000313" key="1">
    <source>
        <dbReference type="EMBL" id="RDZ26328.1"/>
    </source>
</evidence>
<comment type="caution">
    <text evidence="1">The sequence shown here is derived from an EMBL/GenBank/DDBJ whole genome shotgun (WGS) entry which is preliminary data.</text>
</comment>
<evidence type="ECO:0000313" key="2">
    <source>
        <dbReference type="Proteomes" id="UP000264492"/>
    </source>
</evidence>
<dbReference type="EMBL" id="QTSU01000004">
    <property type="protein sequence ID" value="RDZ26328.1"/>
    <property type="molecule type" value="Genomic_DNA"/>
</dbReference>
<dbReference type="Proteomes" id="UP000264492">
    <property type="component" value="Unassembled WGS sequence"/>
</dbReference>
<dbReference type="OrthoDB" id="9769898at2"/>
<dbReference type="PANTHER" id="PTHR33361:SF16">
    <property type="entry name" value="DUF885 DOMAIN-CONTAINING PROTEIN"/>
    <property type="match status" value="1"/>
</dbReference>
<organism evidence="1 2">
    <name type="scientific">Lysobacter silvisoli</name>
    <dbReference type="NCBI Taxonomy" id="2293254"/>
    <lineage>
        <taxon>Bacteria</taxon>
        <taxon>Pseudomonadati</taxon>
        <taxon>Pseudomonadota</taxon>
        <taxon>Gammaproteobacteria</taxon>
        <taxon>Lysobacterales</taxon>
        <taxon>Lysobacteraceae</taxon>
        <taxon>Lysobacter</taxon>
    </lineage>
</organism>
<reference evidence="1 2" key="1">
    <citation type="submission" date="2018-08" db="EMBL/GenBank/DDBJ databases">
        <title>Lysobacter sp. zong2l5, whole genome shotgun sequence.</title>
        <authorList>
            <person name="Zhang X."/>
            <person name="Feng G."/>
            <person name="Zhu H."/>
        </authorList>
    </citation>
    <scope>NUCLEOTIDE SEQUENCE [LARGE SCALE GENOMIC DNA]</scope>
    <source>
        <strain evidence="2">zong2l5</strain>
    </source>
</reference>
<protein>
    <submittedName>
        <fullName evidence="1">DUF885 family protein</fullName>
    </submittedName>
</protein>
<dbReference type="Pfam" id="PF05960">
    <property type="entry name" value="DUF885"/>
    <property type="match status" value="1"/>
</dbReference>
<dbReference type="PANTHER" id="PTHR33361">
    <property type="entry name" value="GLR0591 PROTEIN"/>
    <property type="match status" value="1"/>
</dbReference>